<keyword evidence="1" id="KW-0540">Nuclease</keyword>
<gene>
    <name evidence="5" type="primary">LOC113934127</name>
</gene>
<evidence type="ECO:0000256" key="2">
    <source>
        <dbReference type="ARBA" id="ARBA00022801"/>
    </source>
</evidence>
<evidence type="ECO:0000256" key="1">
    <source>
        <dbReference type="ARBA" id="ARBA00022722"/>
    </source>
</evidence>
<dbReference type="PANTHER" id="PTHR12801:SF152">
    <property type="entry name" value="EXONUCLEASE DOMAIN-CONTAINING PROTEIN"/>
    <property type="match status" value="1"/>
</dbReference>
<keyword evidence="2" id="KW-0378">Hydrolase</keyword>
<dbReference type="RefSeq" id="XP_035579368.1">
    <property type="nucleotide sequence ID" value="XM_035723475.1"/>
</dbReference>
<dbReference type="Pfam" id="PF15870">
    <property type="entry name" value="EloA-BP1"/>
    <property type="match status" value="1"/>
</dbReference>
<dbReference type="InterPro" id="IPR031736">
    <property type="entry name" value="REXO1-like_dom"/>
</dbReference>
<dbReference type="AlphaFoldDB" id="A0A6P9FC86"/>
<reference evidence="5" key="1">
    <citation type="submission" date="2025-08" db="UniProtKB">
        <authorList>
            <consortium name="RefSeq"/>
        </authorList>
    </citation>
    <scope>IDENTIFICATION</scope>
    <source>
        <tissue evidence="5">Blood</tissue>
    </source>
</reference>
<feature type="domain" description="RNA exonuclease 1 homolog-like" evidence="3">
    <location>
        <begin position="11"/>
        <end position="83"/>
    </location>
</feature>
<sequence length="300" mass="33621">MPKYKAAHRKRALVTPEASSKVPEEGRQCYVSLFVEKYLRVYKTEDEALKKAKIEEKAIYEHCGSRNMYVNIAINTLKKLRHQVLTGIILYRHLKDYLLTEEQLHENNYPQPNPDKPGSILFTSGMTKALVNDTSRKICCRCGKIRGVMPTGKHSRVEECNYHLGPVLSHKVLGGLETRYSCCEGVLGSAGCQVAKLHVHGWKENIEGFMKTFVKCPPADGNPSVFAVNCEVLIHTSVVDTTVLFPHWLGLPHKRSLKSLVADHLQRIIQDNVLRAGTSMSGRVPHPLRYGHLTDGAGGR</sequence>
<organism evidence="4 5">
    <name type="scientific">Zalophus californianus</name>
    <name type="common">California sealion</name>
    <dbReference type="NCBI Taxonomy" id="9704"/>
    <lineage>
        <taxon>Eukaryota</taxon>
        <taxon>Metazoa</taxon>
        <taxon>Chordata</taxon>
        <taxon>Craniata</taxon>
        <taxon>Vertebrata</taxon>
        <taxon>Euteleostomi</taxon>
        <taxon>Mammalia</taxon>
        <taxon>Eutheria</taxon>
        <taxon>Laurasiatheria</taxon>
        <taxon>Carnivora</taxon>
        <taxon>Caniformia</taxon>
        <taxon>Pinnipedia</taxon>
        <taxon>Otariidae</taxon>
        <taxon>Zalophus</taxon>
    </lineage>
</organism>
<dbReference type="PANTHER" id="PTHR12801">
    <property type="entry name" value="RNA EXONUCLEASE REXO1 / RECO3 FAMILY MEMBER-RELATED"/>
    <property type="match status" value="1"/>
</dbReference>
<evidence type="ECO:0000313" key="4">
    <source>
        <dbReference type="Proteomes" id="UP000515165"/>
    </source>
</evidence>
<dbReference type="KEGG" id="zca:113934127"/>
<proteinExistence type="predicted"/>
<name>A0A6P9FC86_ZALCA</name>
<evidence type="ECO:0000313" key="5">
    <source>
        <dbReference type="RefSeq" id="XP_035579368.1"/>
    </source>
</evidence>
<dbReference type="OrthoDB" id="206335at2759"/>
<protein>
    <submittedName>
        <fullName evidence="5">RNA exonuclease 1 homolog</fullName>
    </submittedName>
</protein>
<dbReference type="Proteomes" id="UP000515165">
    <property type="component" value="Chromosome 13"/>
</dbReference>
<keyword evidence="5" id="KW-0269">Exonuclease</keyword>
<dbReference type="GO" id="GO:0005634">
    <property type="term" value="C:nucleus"/>
    <property type="evidence" value="ECO:0007669"/>
    <property type="project" value="TreeGrafter"/>
</dbReference>
<accession>A0A6P9FC86</accession>
<dbReference type="GeneID" id="113934127"/>
<dbReference type="GO" id="GO:0004527">
    <property type="term" value="F:exonuclease activity"/>
    <property type="evidence" value="ECO:0007669"/>
    <property type="project" value="UniProtKB-KW"/>
</dbReference>
<keyword evidence="4" id="KW-1185">Reference proteome</keyword>
<evidence type="ECO:0000259" key="3">
    <source>
        <dbReference type="Pfam" id="PF15870"/>
    </source>
</evidence>
<dbReference type="InterPro" id="IPR047021">
    <property type="entry name" value="REXO1/3/4-like"/>
</dbReference>